<dbReference type="SUPFAM" id="SSF56176">
    <property type="entry name" value="FAD-binding/transporter-associated domain-like"/>
    <property type="match status" value="1"/>
</dbReference>
<dbReference type="HAMAP" id="MF_00037">
    <property type="entry name" value="MurB"/>
    <property type="match status" value="1"/>
</dbReference>
<comment type="caution">
    <text evidence="2">Lacks conserved residue(s) required for the propagation of feature annotation.</text>
</comment>
<comment type="caution">
    <text evidence="4">The sequence shown here is derived from an EMBL/GenBank/DDBJ whole genome shotgun (WGS) entry which is preliminary data.</text>
</comment>
<proteinExistence type="inferred from homology"/>
<dbReference type="RefSeq" id="WP_229489344.1">
    <property type="nucleotide sequence ID" value="NZ_JAIVFQ010000084.1"/>
</dbReference>
<keyword evidence="5" id="KW-1185">Reference proteome</keyword>
<evidence type="ECO:0000313" key="5">
    <source>
        <dbReference type="Proteomes" id="UP001199525"/>
    </source>
</evidence>
<dbReference type="SUPFAM" id="SSF56194">
    <property type="entry name" value="Uridine diphospho-N-Acetylenolpyruvylglucosamine reductase, MurB, C-terminal domain"/>
    <property type="match status" value="1"/>
</dbReference>
<comment type="catalytic activity">
    <reaction evidence="2">
        <text>UDP-N-acetyl-alpha-D-muramate + NADP(+) = UDP-N-acetyl-3-O-(1-carboxyvinyl)-alpha-D-glucosamine + NADPH + H(+)</text>
        <dbReference type="Rhea" id="RHEA:12248"/>
        <dbReference type="ChEBI" id="CHEBI:15378"/>
        <dbReference type="ChEBI" id="CHEBI:57783"/>
        <dbReference type="ChEBI" id="CHEBI:58349"/>
        <dbReference type="ChEBI" id="CHEBI:68483"/>
        <dbReference type="ChEBI" id="CHEBI:70757"/>
        <dbReference type="EC" id="1.3.1.98"/>
    </reaction>
</comment>
<dbReference type="PROSITE" id="PS51387">
    <property type="entry name" value="FAD_PCMH"/>
    <property type="match status" value="1"/>
</dbReference>
<organism evidence="4 5">
    <name type="scientific">Nostoc favosum CHAB5714</name>
    <dbReference type="NCBI Taxonomy" id="2780399"/>
    <lineage>
        <taxon>Bacteria</taxon>
        <taxon>Bacillati</taxon>
        <taxon>Cyanobacteriota</taxon>
        <taxon>Cyanophyceae</taxon>
        <taxon>Nostocales</taxon>
        <taxon>Nostocaceae</taxon>
        <taxon>Nostoc</taxon>
        <taxon>Nostoc favosum</taxon>
    </lineage>
</organism>
<dbReference type="InterPro" id="IPR016166">
    <property type="entry name" value="FAD-bd_PCMH"/>
</dbReference>
<comment type="cofactor">
    <cofactor evidence="2">
        <name>FAD</name>
        <dbReference type="ChEBI" id="CHEBI:57692"/>
    </cofactor>
</comment>
<dbReference type="EMBL" id="JAIVFQ010000084">
    <property type="protein sequence ID" value="MCC5603587.1"/>
    <property type="molecule type" value="Genomic_DNA"/>
</dbReference>
<dbReference type="PANTHER" id="PTHR21071:SF4">
    <property type="entry name" value="UDP-N-ACETYLENOLPYRUVOYLGLUCOSAMINE REDUCTASE"/>
    <property type="match status" value="1"/>
</dbReference>
<keyword evidence="2" id="KW-0521">NADP</keyword>
<comment type="subcellular location">
    <subcellularLocation>
        <location evidence="2">Cytoplasm</location>
    </subcellularLocation>
</comment>
<evidence type="ECO:0000259" key="3">
    <source>
        <dbReference type="PROSITE" id="PS51387"/>
    </source>
</evidence>
<dbReference type="InterPro" id="IPR016169">
    <property type="entry name" value="FAD-bd_PCMH_sub2"/>
</dbReference>
<dbReference type="Gene3D" id="3.30.465.10">
    <property type="match status" value="1"/>
</dbReference>
<evidence type="ECO:0000313" key="4">
    <source>
        <dbReference type="EMBL" id="MCC5603587.1"/>
    </source>
</evidence>
<feature type="domain" description="FAD-binding PCMH-type" evidence="3">
    <location>
        <begin position="29"/>
        <end position="198"/>
    </location>
</feature>
<feature type="active site" evidence="2">
    <location>
        <position position="176"/>
    </location>
</feature>
<keyword evidence="2" id="KW-0961">Cell wall biogenesis/degradation</keyword>
<keyword evidence="2" id="KW-0133">Cell shape</keyword>
<keyword evidence="2" id="KW-0132">Cell division</keyword>
<name>A0ABS8IH59_9NOSO</name>
<comment type="pathway">
    <text evidence="2">Cell wall biogenesis; peptidoglycan biosynthesis.</text>
</comment>
<dbReference type="InterPro" id="IPR016167">
    <property type="entry name" value="FAD-bd_PCMH_sub1"/>
</dbReference>
<keyword evidence="2" id="KW-0285">Flavoprotein</keyword>
<dbReference type="PANTHER" id="PTHR21071">
    <property type="entry name" value="UDP-N-ACETYLENOLPYRUVOYLGLUCOSAMINE REDUCTASE"/>
    <property type="match status" value="1"/>
</dbReference>
<dbReference type="InterPro" id="IPR036318">
    <property type="entry name" value="FAD-bd_PCMH-like_sf"/>
</dbReference>
<dbReference type="InterPro" id="IPR003170">
    <property type="entry name" value="MurB"/>
</dbReference>
<accession>A0ABS8IH59</accession>
<keyword evidence="1 2" id="KW-0560">Oxidoreductase</keyword>
<sequence>MKSLKGVERVKMSNLKIESLTSNSLSHYRTRHYFERVGEINSVDDLQEYCNWAKENKVKIYIIGNGSNTLFVKKNIQSLILKNKLPKYINSLPNNRLEVSSSASVMEVLKYCYQNSMNSFYYLASVPATIGGALAMNAGRGRQHGCTIYDFVESVTFFEDGCIKTLENSQIVRDYRETMFTGIHSKLILSAIFKFEPTEFTENPLTSRQIWAKEHQDNTAPNCGSVFKAANYAILEKLKGLSIGKAMFSAKTSNWILAKSQNSYSIIMLIKIAKILHFITRQKIVLEVITID</sequence>
<keyword evidence="2" id="KW-0963">Cytoplasm</keyword>
<dbReference type="Pfam" id="PF01565">
    <property type="entry name" value="FAD_binding_4"/>
    <property type="match status" value="1"/>
</dbReference>
<evidence type="ECO:0000256" key="1">
    <source>
        <dbReference type="ARBA" id="ARBA00023002"/>
    </source>
</evidence>
<reference evidence="4 5" key="1">
    <citation type="journal article" date="2021" name="Microorganisms">
        <title>Genome Evolution of Filamentous Cyanobacterium Nostoc Species: From Facultative Symbiosis to Free Living.</title>
        <authorList>
            <person name="Huo D."/>
            <person name="Li H."/>
            <person name="Cai F."/>
            <person name="Guo X."/>
            <person name="Qiao Z."/>
            <person name="Wang W."/>
            <person name="Yu G."/>
            <person name="Li R."/>
        </authorList>
    </citation>
    <scope>NUCLEOTIDE SEQUENCE [LARGE SCALE GENOMIC DNA]</scope>
    <source>
        <strain evidence="4 5">CHAB 5714</strain>
    </source>
</reference>
<dbReference type="InterPro" id="IPR036635">
    <property type="entry name" value="MurB_C_sf"/>
</dbReference>
<keyword evidence="2" id="KW-0131">Cell cycle</keyword>
<gene>
    <name evidence="2" type="primary">murB</name>
    <name evidence="4" type="ORF">LC586_31535</name>
</gene>
<comment type="function">
    <text evidence="2">Cell wall formation.</text>
</comment>
<evidence type="ECO:0000256" key="2">
    <source>
        <dbReference type="HAMAP-Rule" id="MF_00037"/>
    </source>
</evidence>
<keyword evidence="2" id="KW-0274">FAD</keyword>
<comment type="similarity">
    <text evidence="2">Belongs to the MurB family.</text>
</comment>
<protein>
    <recommendedName>
        <fullName evidence="2">UDP-N-acetylenolpyruvoylglucosamine reductase</fullName>
        <ecNumber evidence="2">1.3.1.98</ecNumber>
    </recommendedName>
    <alternativeName>
        <fullName evidence="2">UDP-N-acetylmuramate dehydrogenase</fullName>
    </alternativeName>
</protein>
<dbReference type="EC" id="1.3.1.98" evidence="2"/>
<feature type="active site" description="Proton donor" evidence="2">
    <location>
        <position position="225"/>
    </location>
</feature>
<dbReference type="Proteomes" id="UP001199525">
    <property type="component" value="Unassembled WGS sequence"/>
</dbReference>
<dbReference type="InterPro" id="IPR006094">
    <property type="entry name" value="Oxid_FAD_bind_N"/>
</dbReference>
<dbReference type="Gene3D" id="3.30.43.10">
    <property type="entry name" value="Uridine Diphospho-n-acetylenolpyruvylglucosamine Reductase, domain 2"/>
    <property type="match status" value="1"/>
</dbReference>
<keyword evidence="2" id="KW-0573">Peptidoglycan synthesis</keyword>